<protein>
    <submittedName>
        <fullName evidence="1">Uncharacterized protein</fullName>
    </submittedName>
</protein>
<name>A0A1G8A8K4_9SPHI</name>
<dbReference type="EMBL" id="FNCH01000018">
    <property type="protein sequence ID" value="SDH17203.1"/>
    <property type="molecule type" value="Genomic_DNA"/>
</dbReference>
<dbReference type="RefSeq" id="WP_090502752.1">
    <property type="nucleotide sequence ID" value="NZ_FNCH01000018.1"/>
</dbReference>
<evidence type="ECO:0000313" key="1">
    <source>
        <dbReference type="EMBL" id="SDH17203.1"/>
    </source>
</evidence>
<evidence type="ECO:0000313" key="2">
    <source>
        <dbReference type="Proteomes" id="UP000199643"/>
    </source>
</evidence>
<dbReference type="OrthoDB" id="1365577at2"/>
<keyword evidence="2" id="KW-1185">Reference proteome</keyword>
<dbReference type="Proteomes" id="UP000199643">
    <property type="component" value="Unassembled WGS sequence"/>
</dbReference>
<gene>
    <name evidence="1" type="ORF">SAMN05421827_11840</name>
</gene>
<reference evidence="2" key="1">
    <citation type="submission" date="2016-10" db="EMBL/GenBank/DDBJ databases">
        <authorList>
            <person name="Varghese N."/>
            <person name="Submissions S."/>
        </authorList>
    </citation>
    <scope>NUCLEOTIDE SEQUENCE [LARGE SCALE GENOMIC DNA]</scope>
    <source>
        <strain evidence="2">DSM 17933</strain>
    </source>
</reference>
<dbReference type="STRING" id="405671.SAMN05421827_11840"/>
<organism evidence="1 2">
    <name type="scientific">Pedobacter terrae</name>
    <dbReference type="NCBI Taxonomy" id="405671"/>
    <lineage>
        <taxon>Bacteria</taxon>
        <taxon>Pseudomonadati</taxon>
        <taxon>Bacteroidota</taxon>
        <taxon>Sphingobacteriia</taxon>
        <taxon>Sphingobacteriales</taxon>
        <taxon>Sphingobacteriaceae</taxon>
        <taxon>Pedobacter</taxon>
    </lineage>
</organism>
<dbReference type="AlphaFoldDB" id="A0A1G8A8K4"/>
<sequence length="89" mass="11206">MITKYFKRYYEEIRIEKSERWGTCNYYFEADLNGEVIRQIEVYENNKVLKYSEQMMEDEFGFLTDQPIDLIDFKEFEINKNDFEYQWHR</sequence>
<proteinExistence type="predicted"/>
<accession>A0A1G8A8K4</accession>